<comment type="caution">
    <text evidence="2">The sequence shown here is derived from an EMBL/GenBank/DDBJ whole genome shotgun (WGS) entry which is preliminary data.</text>
</comment>
<dbReference type="GO" id="GO:0016757">
    <property type="term" value="F:glycosyltransferase activity"/>
    <property type="evidence" value="ECO:0007669"/>
    <property type="project" value="InterPro"/>
</dbReference>
<dbReference type="EMBL" id="QRNS01000076">
    <property type="protein sequence ID" value="RHK59001.1"/>
    <property type="molecule type" value="Genomic_DNA"/>
</dbReference>
<dbReference type="CDD" id="cd03801">
    <property type="entry name" value="GT4_PimA-like"/>
    <property type="match status" value="1"/>
</dbReference>
<dbReference type="Pfam" id="PF00534">
    <property type="entry name" value="Glycos_transf_1"/>
    <property type="match status" value="1"/>
</dbReference>
<proteinExistence type="predicted"/>
<feature type="domain" description="Glycosyl transferase family 1" evidence="1">
    <location>
        <begin position="7"/>
        <end position="150"/>
    </location>
</feature>
<dbReference type="PANTHER" id="PTHR12526">
    <property type="entry name" value="GLYCOSYLTRANSFERASE"/>
    <property type="match status" value="1"/>
</dbReference>
<dbReference type="SUPFAM" id="SSF53756">
    <property type="entry name" value="UDP-Glycosyltransferase/glycogen phosphorylase"/>
    <property type="match status" value="1"/>
</dbReference>
<dbReference type="Gene3D" id="3.40.50.2000">
    <property type="entry name" value="Glycogen Phosphorylase B"/>
    <property type="match status" value="1"/>
</dbReference>
<sequence>MSNHENKLVHLLFVGTIGERKGFFDLVKALENIDRHKYELHVCGEPTNDEARSEFEKCKDKLGKNLVFHGFVSGEERDLIYKNSDIMILPSYGEGLPMVILEAFSAGCAVISTNVGAIPEIVRNENGVIIKPGDIDALTEAIMFYIATPENLLNVQHTNYLYSKKFTCEEFIKKMAEVCRKGDKSE</sequence>
<dbReference type="Proteomes" id="UP000284152">
    <property type="component" value="Unassembled WGS sequence"/>
</dbReference>
<protein>
    <submittedName>
        <fullName evidence="2">Glycosyltransferase</fullName>
    </submittedName>
</protein>
<evidence type="ECO:0000313" key="3">
    <source>
        <dbReference type="Proteomes" id="UP000284152"/>
    </source>
</evidence>
<accession>A0A415H0Q5</accession>
<dbReference type="AlphaFoldDB" id="A0A415H0Q5"/>
<keyword evidence="2" id="KW-0808">Transferase</keyword>
<evidence type="ECO:0000313" key="2">
    <source>
        <dbReference type="EMBL" id="RHK59001.1"/>
    </source>
</evidence>
<name>A0A415H0Q5_9FIRM</name>
<evidence type="ECO:0000259" key="1">
    <source>
        <dbReference type="Pfam" id="PF00534"/>
    </source>
</evidence>
<organism evidence="2 3">
    <name type="scientific">Dorea formicigenerans</name>
    <dbReference type="NCBI Taxonomy" id="39486"/>
    <lineage>
        <taxon>Bacteria</taxon>
        <taxon>Bacillati</taxon>
        <taxon>Bacillota</taxon>
        <taxon>Clostridia</taxon>
        <taxon>Lachnospirales</taxon>
        <taxon>Lachnospiraceae</taxon>
        <taxon>Dorea</taxon>
    </lineage>
</organism>
<dbReference type="InterPro" id="IPR001296">
    <property type="entry name" value="Glyco_trans_1"/>
</dbReference>
<reference evidence="2 3" key="1">
    <citation type="submission" date="2018-08" db="EMBL/GenBank/DDBJ databases">
        <title>A genome reference for cultivated species of the human gut microbiota.</title>
        <authorList>
            <person name="Zou Y."/>
            <person name="Xue W."/>
            <person name="Luo G."/>
        </authorList>
    </citation>
    <scope>NUCLEOTIDE SEQUENCE [LARGE SCALE GENOMIC DNA]</scope>
    <source>
        <strain evidence="2 3">AF42-21</strain>
    </source>
</reference>
<gene>
    <name evidence="2" type="ORF">DW054_16640</name>
</gene>